<evidence type="ECO:0000256" key="3">
    <source>
        <dbReference type="ARBA" id="ARBA00022692"/>
    </source>
</evidence>
<organism evidence="7 8">
    <name type="scientific">Lysobacter gummosus</name>
    <dbReference type="NCBI Taxonomy" id="262324"/>
    <lineage>
        <taxon>Bacteria</taxon>
        <taxon>Pseudomonadati</taxon>
        <taxon>Pseudomonadota</taxon>
        <taxon>Gammaproteobacteria</taxon>
        <taxon>Lysobacterales</taxon>
        <taxon>Lysobacteraceae</taxon>
        <taxon>Lysobacter</taxon>
    </lineage>
</organism>
<evidence type="ECO:0000313" key="7">
    <source>
        <dbReference type="EMBL" id="UNP27564.1"/>
    </source>
</evidence>
<gene>
    <name evidence="7" type="ORF">MOV92_13610</name>
</gene>
<dbReference type="EMBL" id="CP093547">
    <property type="protein sequence ID" value="UNP27564.1"/>
    <property type="molecule type" value="Genomic_DNA"/>
</dbReference>
<keyword evidence="5 6" id="KW-0472">Membrane</keyword>
<feature type="transmembrane region" description="Helical" evidence="6">
    <location>
        <begin position="191"/>
        <end position="207"/>
    </location>
</feature>
<dbReference type="Pfam" id="PF01810">
    <property type="entry name" value="LysE"/>
    <property type="match status" value="1"/>
</dbReference>
<feature type="transmembrane region" description="Helical" evidence="6">
    <location>
        <begin position="150"/>
        <end position="171"/>
    </location>
</feature>
<keyword evidence="2" id="KW-1003">Cell membrane</keyword>
<evidence type="ECO:0000313" key="8">
    <source>
        <dbReference type="Proteomes" id="UP000829194"/>
    </source>
</evidence>
<evidence type="ECO:0000256" key="1">
    <source>
        <dbReference type="ARBA" id="ARBA00004651"/>
    </source>
</evidence>
<dbReference type="PANTHER" id="PTHR30086:SF21">
    <property type="entry name" value="TRANSPORT PROTEIN"/>
    <property type="match status" value="1"/>
</dbReference>
<proteinExistence type="predicted"/>
<feature type="transmembrane region" description="Helical" evidence="6">
    <location>
        <begin position="69"/>
        <end position="86"/>
    </location>
</feature>
<feature type="transmembrane region" description="Helical" evidence="6">
    <location>
        <begin position="39"/>
        <end position="62"/>
    </location>
</feature>
<protein>
    <submittedName>
        <fullName evidence="7">LysE family transporter</fullName>
    </submittedName>
</protein>
<name>A0ABY3X7V2_9GAMM</name>
<accession>A0ABY3X7V2</accession>
<evidence type="ECO:0000256" key="2">
    <source>
        <dbReference type="ARBA" id="ARBA00022475"/>
    </source>
</evidence>
<keyword evidence="3 6" id="KW-0812">Transmembrane</keyword>
<dbReference type="PANTHER" id="PTHR30086">
    <property type="entry name" value="ARGININE EXPORTER PROTEIN ARGO"/>
    <property type="match status" value="1"/>
</dbReference>
<reference evidence="7 8" key="1">
    <citation type="submission" date="2022-03" db="EMBL/GenBank/DDBJ databases">
        <title>Complete genome sequence of Lysobacter capsici VKM B-2533 and Lysobacter gummosus 10.1.1, promising sources of lytic agents.</title>
        <authorList>
            <person name="Tarlachkov S.V."/>
            <person name="Kudryakova I.V."/>
            <person name="Afoshin A.S."/>
            <person name="Leontyevskaya E.A."/>
            <person name="Leontyevskaya N.V."/>
        </authorList>
    </citation>
    <scope>NUCLEOTIDE SEQUENCE [LARGE SCALE GENOMIC DNA]</scope>
    <source>
        <strain evidence="7 8">10.1.1</strain>
    </source>
</reference>
<dbReference type="Proteomes" id="UP000829194">
    <property type="component" value="Chromosome"/>
</dbReference>
<dbReference type="PIRSF" id="PIRSF006324">
    <property type="entry name" value="LeuE"/>
    <property type="match status" value="1"/>
</dbReference>
<dbReference type="RefSeq" id="WP_057943268.1">
    <property type="nucleotide sequence ID" value="NZ_CP011131.1"/>
</dbReference>
<evidence type="ECO:0000256" key="5">
    <source>
        <dbReference type="ARBA" id="ARBA00023136"/>
    </source>
</evidence>
<keyword evidence="4 6" id="KW-1133">Transmembrane helix</keyword>
<dbReference type="InterPro" id="IPR001123">
    <property type="entry name" value="LeuE-type"/>
</dbReference>
<evidence type="ECO:0000256" key="4">
    <source>
        <dbReference type="ARBA" id="ARBA00022989"/>
    </source>
</evidence>
<comment type="subcellular location">
    <subcellularLocation>
        <location evidence="1">Cell membrane</location>
        <topology evidence="1">Multi-pass membrane protein</topology>
    </subcellularLocation>
</comment>
<keyword evidence="8" id="KW-1185">Reference proteome</keyword>
<evidence type="ECO:0000256" key="6">
    <source>
        <dbReference type="SAM" id="Phobius"/>
    </source>
</evidence>
<sequence length="209" mass="22028">MQELIAVVTITVLAVISPGPDFAMVSRNSLLLSRRAGVLTALGIGLGVWVHVAYTLLGVGLVIQQSLRLYAALKILGALYLIYLGVKMLRSRAEPAPAAGLPAEPPPAISDAAALRTGFLTNALNPKCTVFVVSLFLQVVQPATPLAQRIGYGAFVSATHVLWFALVALLFSHGAVRAGLLRWRHGIDRAFGALLIGFGGLLAGSALRR</sequence>